<evidence type="ECO:0000256" key="6">
    <source>
        <dbReference type="ARBA" id="ARBA00022723"/>
    </source>
</evidence>
<keyword evidence="5" id="KW-0808">Transferase</keyword>
<evidence type="ECO:0000256" key="9">
    <source>
        <dbReference type="ARBA" id="ARBA00031306"/>
    </source>
</evidence>
<evidence type="ECO:0000256" key="3">
    <source>
        <dbReference type="ARBA" id="ARBA00016337"/>
    </source>
</evidence>
<sequence length="357" mass="40394">MYRKTFKPISFCAFLICTTLLSGCEKPAQQYDYSIFAFGTLIDITLYDVDKKQAETAFEQLQKDFDQYHQHWSPWTNGDLAKLNTQLIEQAGTGKAIDLPEHLIPLIKQSTQLSQESDNYYNPTIGNLINLWQFHKYQKKDVHPPENGAIQKLINKNPQMSDLSLNENNQLSSINSAVSLNFGAFAKGYAIEREIQQLKKLNIHHAVINAGGDLSVIGQHGDRPWNIGIRHPREDNILASIEVRNNESIFTSGDYERFYTYQNQRFHHILDPGTGYPTHDAQSVTVLHSDAGRADAAATALFVAGSHDWQRIAKKMGIDHVMLIDSKGHIHLTPAMEKRIKFLNKSPASHIIVSEEL</sequence>
<gene>
    <name evidence="11" type="ORF">MNBD_GAMMA05-2137</name>
</gene>
<reference evidence="11" key="1">
    <citation type="submission" date="2018-06" db="EMBL/GenBank/DDBJ databases">
        <authorList>
            <person name="Zhirakovskaya E."/>
        </authorList>
    </citation>
    <scope>NUCLEOTIDE SEQUENCE</scope>
</reference>
<dbReference type="Gene3D" id="3.10.520.10">
    <property type="entry name" value="ApbE-like domains"/>
    <property type="match status" value="1"/>
</dbReference>
<evidence type="ECO:0000256" key="5">
    <source>
        <dbReference type="ARBA" id="ARBA00022679"/>
    </source>
</evidence>
<dbReference type="PROSITE" id="PS51257">
    <property type="entry name" value="PROKAR_LIPOPROTEIN"/>
    <property type="match status" value="1"/>
</dbReference>
<keyword evidence="4" id="KW-0285">Flavoprotein</keyword>
<comment type="cofactor">
    <cofactor evidence="1">
        <name>Mg(2+)</name>
        <dbReference type="ChEBI" id="CHEBI:18420"/>
    </cofactor>
</comment>
<name>A0A3B0XG42_9ZZZZ</name>
<dbReference type="PANTHER" id="PTHR30040:SF2">
    <property type="entry name" value="FAD:PROTEIN FMN TRANSFERASE"/>
    <property type="match status" value="1"/>
</dbReference>
<dbReference type="AlphaFoldDB" id="A0A3B0XG42"/>
<evidence type="ECO:0000256" key="10">
    <source>
        <dbReference type="ARBA" id="ARBA00048540"/>
    </source>
</evidence>
<dbReference type="EC" id="2.7.1.180" evidence="2"/>
<dbReference type="Pfam" id="PF02424">
    <property type="entry name" value="ApbE"/>
    <property type="match status" value="1"/>
</dbReference>
<keyword evidence="11" id="KW-0449">Lipoprotein</keyword>
<comment type="catalytic activity">
    <reaction evidence="10">
        <text>L-threonyl-[protein] + FAD = FMN-L-threonyl-[protein] + AMP + H(+)</text>
        <dbReference type="Rhea" id="RHEA:36847"/>
        <dbReference type="Rhea" id="RHEA-COMP:11060"/>
        <dbReference type="Rhea" id="RHEA-COMP:11061"/>
        <dbReference type="ChEBI" id="CHEBI:15378"/>
        <dbReference type="ChEBI" id="CHEBI:30013"/>
        <dbReference type="ChEBI" id="CHEBI:57692"/>
        <dbReference type="ChEBI" id="CHEBI:74257"/>
        <dbReference type="ChEBI" id="CHEBI:456215"/>
        <dbReference type="EC" id="2.7.1.180"/>
    </reaction>
</comment>
<evidence type="ECO:0000256" key="2">
    <source>
        <dbReference type="ARBA" id="ARBA00011955"/>
    </source>
</evidence>
<protein>
    <recommendedName>
        <fullName evidence="3">FAD:protein FMN transferase</fullName>
        <ecNumber evidence="2">2.7.1.180</ecNumber>
    </recommendedName>
    <alternativeName>
        <fullName evidence="9">Flavin transferase</fullName>
    </alternativeName>
</protein>
<keyword evidence="8" id="KW-0460">Magnesium</keyword>
<evidence type="ECO:0000256" key="7">
    <source>
        <dbReference type="ARBA" id="ARBA00022827"/>
    </source>
</evidence>
<dbReference type="GO" id="GO:0046872">
    <property type="term" value="F:metal ion binding"/>
    <property type="evidence" value="ECO:0007669"/>
    <property type="project" value="UniProtKB-KW"/>
</dbReference>
<accession>A0A3B0XG42</accession>
<dbReference type="PANTHER" id="PTHR30040">
    <property type="entry name" value="THIAMINE BIOSYNTHESIS LIPOPROTEIN APBE"/>
    <property type="match status" value="1"/>
</dbReference>
<keyword evidence="7" id="KW-0274">FAD</keyword>
<evidence type="ECO:0000256" key="1">
    <source>
        <dbReference type="ARBA" id="ARBA00001946"/>
    </source>
</evidence>
<dbReference type="PIRSF" id="PIRSF006268">
    <property type="entry name" value="ApbE"/>
    <property type="match status" value="1"/>
</dbReference>
<dbReference type="EMBL" id="UOFE01000049">
    <property type="protein sequence ID" value="VAW55566.1"/>
    <property type="molecule type" value="Genomic_DNA"/>
</dbReference>
<dbReference type="GO" id="GO:0016740">
    <property type="term" value="F:transferase activity"/>
    <property type="evidence" value="ECO:0007669"/>
    <property type="project" value="UniProtKB-KW"/>
</dbReference>
<organism evidence="11">
    <name type="scientific">hydrothermal vent metagenome</name>
    <dbReference type="NCBI Taxonomy" id="652676"/>
    <lineage>
        <taxon>unclassified sequences</taxon>
        <taxon>metagenomes</taxon>
        <taxon>ecological metagenomes</taxon>
    </lineage>
</organism>
<evidence type="ECO:0000313" key="11">
    <source>
        <dbReference type="EMBL" id="VAW55566.1"/>
    </source>
</evidence>
<dbReference type="InterPro" id="IPR024932">
    <property type="entry name" value="ApbE"/>
</dbReference>
<proteinExistence type="predicted"/>
<keyword evidence="6" id="KW-0479">Metal-binding</keyword>
<dbReference type="InterPro" id="IPR003374">
    <property type="entry name" value="ApbE-like_sf"/>
</dbReference>
<dbReference type="SUPFAM" id="SSF143631">
    <property type="entry name" value="ApbE-like"/>
    <property type="match status" value="1"/>
</dbReference>
<evidence type="ECO:0000256" key="4">
    <source>
        <dbReference type="ARBA" id="ARBA00022630"/>
    </source>
</evidence>
<evidence type="ECO:0000256" key="8">
    <source>
        <dbReference type="ARBA" id="ARBA00022842"/>
    </source>
</evidence>